<comment type="caution">
    <text evidence="3">The sequence shown here is derived from an EMBL/GenBank/DDBJ whole genome shotgun (WGS) entry which is preliminary data.</text>
</comment>
<keyword evidence="2" id="KW-1133">Transmembrane helix</keyword>
<proteinExistence type="predicted"/>
<reference evidence="3 4" key="1">
    <citation type="submission" date="2017-07" db="EMBL/GenBank/DDBJ databases">
        <title>Genome sequence of the Sordaria macrospora wild type strain R19027.</title>
        <authorList>
            <person name="Nowrousian M."/>
            <person name="Teichert I."/>
            <person name="Kueck U."/>
        </authorList>
    </citation>
    <scope>NUCLEOTIDE SEQUENCE [LARGE SCALE GENOMIC DNA]</scope>
    <source>
        <strain evidence="3 4">R19027</strain>
        <tissue evidence="3">Mycelium</tissue>
    </source>
</reference>
<feature type="compositionally biased region" description="Gly residues" evidence="1">
    <location>
        <begin position="457"/>
        <end position="467"/>
    </location>
</feature>
<feature type="transmembrane region" description="Helical" evidence="2">
    <location>
        <begin position="191"/>
        <end position="208"/>
    </location>
</feature>
<name>A0A8S8ZD90_SORMA</name>
<dbReference type="OMA" id="LADWWGL"/>
<feature type="transmembrane region" description="Helical" evidence="2">
    <location>
        <begin position="313"/>
        <end position="331"/>
    </location>
</feature>
<dbReference type="Proteomes" id="UP000433876">
    <property type="component" value="Unassembled WGS sequence"/>
</dbReference>
<feature type="region of interest" description="Disordered" evidence="1">
    <location>
        <begin position="357"/>
        <end position="395"/>
    </location>
</feature>
<dbReference type="VEuPathDB" id="FungiDB:SMAC_01252"/>
<keyword evidence="2" id="KW-0812">Transmembrane</keyword>
<sequence>MVSFPEWTTHPIPGVSLSAGGLLALADLSTVAQRTAITGGSSWLDSLLLAPGLHYQQAADELIKWSASSATAVVDAGTGPEASVDVTGGGSNGQSGNPRQTTFRINNAATILYLQKIARPGQTVTLDVGTIPAIRQRLRIRRSESGLHATVWTVDDLPDLGWLSHVLYLISPVLTIAAIVLVILFQDWWTLAALLALMLSRILNIYIIKQRSKPRPLPSPPFPFHPFHPPFPSSHSPDRYAHKPANPITSLLISLSDDTHPCSIRLRGLSEDLYAIIATAWLRSKTHVEGYLEATAKLLVYMVAAFSGNMTQVGAMIMMVLLLATAGLLALSNANAKMFRVNGRVVVGEGESVFLGEDGGDGGQAGKGNGVGGGGGGEVQQRQRRRTGGLGPGVYPVANRGDGGVGYGNGNGNGNVYGNGNGSGNDNVIDAWPNASDTEGGRGYVASDNNWAEKGQAAGGDGDYGGM</sequence>
<protein>
    <submittedName>
        <fullName evidence="3">Uncharacterized protein</fullName>
    </submittedName>
</protein>
<evidence type="ECO:0000313" key="4">
    <source>
        <dbReference type="Proteomes" id="UP000433876"/>
    </source>
</evidence>
<dbReference type="InterPro" id="IPR036938">
    <property type="entry name" value="PAP2/HPO_sf"/>
</dbReference>
<dbReference type="AlphaFoldDB" id="A0A8S8ZD90"/>
<feature type="compositionally biased region" description="Gly residues" evidence="1">
    <location>
        <begin position="361"/>
        <end position="378"/>
    </location>
</feature>
<feature type="transmembrane region" description="Helical" evidence="2">
    <location>
        <begin position="166"/>
        <end position="185"/>
    </location>
</feature>
<evidence type="ECO:0000256" key="2">
    <source>
        <dbReference type="SAM" id="Phobius"/>
    </source>
</evidence>
<evidence type="ECO:0000256" key="1">
    <source>
        <dbReference type="SAM" id="MobiDB-lite"/>
    </source>
</evidence>
<evidence type="ECO:0000313" key="3">
    <source>
        <dbReference type="EMBL" id="KAA8628607.1"/>
    </source>
</evidence>
<organism evidence="3 4">
    <name type="scientific">Sordaria macrospora</name>
    <dbReference type="NCBI Taxonomy" id="5147"/>
    <lineage>
        <taxon>Eukaryota</taxon>
        <taxon>Fungi</taxon>
        <taxon>Dikarya</taxon>
        <taxon>Ascomycota</taxon>
        <taxon>Pezizomycotina</taxon>
        <taxon>Sordariomycetes</taxon>
        <taxon>Sordariomycetidae</taxon>
        <taxon>Sordariales</taxon>
        <taxon>Sordariaceae</taxon>
        <taxon>Sordaria</taxon>
    </lineage>
</organism>
<accession>A0A8S8ZD90</accession>
<feature type="region of interest" description="Disordered" evidence="1">
    <location>
        <begin position="433"/>
        <end position="467"/>
    </location>
</feature>
<keyword evidence="2" id="KW-0472">Membrane</keyword>
<dbReference type="SUPFAM" id="SSF48317">
    <property type="entry name" value="Acid phosphatase/Vanadium-dependent haloperoxidase"/>
    <property type="match status" value="1"/>
</dbReference>
<dbReference type="EMBL" id="NMPR01000173">
    <property type="protein sequence ID" value="KAA8628607.1"/>
    <property type="molecule type" value="Genomic_DNA"/>
</dbReference>
<gene>
    <name evidence="3" type="ORF">SMACR_01252</name>
</gene>